<feature type="transmembrane region" description="Helical" evidence="3">
    <location>
        <begin position="12"/>
        <end position="39"/>
    </location>
</feature>
<proteinExistence type="inferred from homology"/>
<dbReference type="GO" id="GO:0005886">
    <property type="term" value="C:plasma membrane"/>
    <property type="evidence" value="ECO:0007669"/>
    <property type="project" value="UniProtKB-SubCell"/>
</dbReference>
<evidence type="ECO:0000256" key="1">
    <source>
        <dbReference type="ARBA" id="ARBA00010692"/>
    </source>
</evidence>
<keyword evidence="2" id="KW-0813">Transport</keyword>
<dbReference type="PANTHER" id="PTHR34295:SF1">
    <property type="entry name" value="BIOTIN TRANSPORTER BIOY"/>
    <property type="match status" value="1"/>
</dbReference>
<evidence type="ECO:0000256" key="2">
    <source>
        <dbReference type="PIRNR" id="PIRNR016661"/>
    </source>
</evidence>
<dbReference type="AlphaFoldDB" id="A0A1N7AS59"/>
<evidence type="ECO:0000313" key="5">
    <source>
        <dbReference type="Proteomes" id="UP000185669"/>
    </source>
</evidence>
<comment type="similarity">
    <text evidence="1 2">Belongs to the BioY family.</text>
</comment>
<dbReference type="Proteomes" id="UP000185669">
    <property type="component" value="Unassembled WGS sequence"/>
</dbReference>
<dbReference type="Pfam" id="PF02632">
    <property type="entry name" value="BioY"/>
    <property type="match status" value="1"/>
</dbReference>
<feature type="transmembrane region" description="Helical" evidence="3">
    <location>
        <begin position="133"/>
        <end position="162"/>
    </location>
</feature>
<dbReference type="STRING" id="56779.SAMN05421834_12519"/>
<dbReference type="Gene3D" id="1.10.1760.20">
    <property type="match status" value="1"/>
</dbReference>
<dbReference type="EMBL" id="FTNC01000025">
    <property type="protein sequence ID" value="SIR41904.1"/>
    <property type="molecule type" value="Genomic_DNA"/>
</dbReference>
<organism evidence="4 5">
    <name type="scientific">Halanaerobium kushneri</name>
    <dbReference type="NCBI Taxonomy" id="56779"/>
    <lineage>
        <taxon>Bacteria</taxon>
        <taxon>Bacillati</taxon>
        <taxon>Bacillota</taxon>
        <taxon>Clostridia</taxon>
        <taxon>Halanaerobiales</taxon>
        <taxon>Halanaerobiaceae</taxon>
        <taxon>Halanaerobium</taxon>
    </lineage>
</organism>
<dbReference type="RefSeq" id="WP_199505804.1">
    <property type="nucleotide sequence ID" value="NZ_FTNC01000025.1"/>
</dbReference>
<dbReference type="PANTHER" id="PTHR34295">
    <property type="entry name" value="BIOTIN TRANSPORTER BIOY"/>
    <property type="match status" value="1"/>
</dbReference>
<keyword evidence="5" id="KW-1185">Reference proteome</keyword>
<gene>
    <name evidence="4" type="ORF">SAMN05421834_12519</name>
</gene>
<evidence type="ECO:0000256" key="3">
    <source>
        <dbReference type="SAM" id="Phobius"/>
    </source>
</evidence>
<keyword evidence="2" id="KW-1003">Cell membrane</keyword>
<protein>
    <recommendedName>
        <fullName evidence="2">Biotin transporter</fullName>
    </recommendedName>
</protein>
<sequence>MQTNQMIKAALMAALTAVGAYIIIPVGPVPITLQTFFVLLSGRLLGKKYGVLSQVTYLLLGAFGLPIFSGGQGGLGVIAGPTGGFLISFVVAAWIAAHHSSNNKKYFLILTAAVLSNYIIGSIYFSFVTDTGLLAALNMTVIPFIPGDFAKIVLVLILAPVIEKRLSFNKSR</sequence>
<feature type="transmembrane region" description="Helical" evidence="3">
    <location>
        <begin position="107"/>
        <end position="127"/>
    </location>
</feature>
<keyword evidence="2 3" id="KW-0472">Membrane</keyword>
<dbReference type="InterPro" id="IPR003784">
    <property type="entry name" value="BioY"/>
</dbReference>
<feature type="transmembrane region" description="Helical" evidence="3">
    <location>
        <begin position="51"/>
        <end position="69"/>
    </location>
</feature>
<accession>A0A1N7AS59</accession>
<name>A0A1N7AS59_9FIRM</name>
<dbReference type="PIRSF" id="PIRSF016661">
    <property type="entry name" value="BioY"/>
    <property type="match status" value="1"/>
</dbReference>
<evidence type="ECO:0000313" key="4">
    <source>
        <dbReference type="EMBL" id="SIR41904.1"/>
    </source>
</evidence>
<feature type="transmembrane region" description="Helical" evidence="3">
    <location>
        <begin position="75"/>
        <end position="95"/>
    </location>
</feature>
<reference evidence="5" key="1">
    <citation type="submission" date="2017-01" db="EMBL/GenBank/DDBJ databases">
        <authorList>
            <person name="Varghese N."/>
            <person name="Submissions S."/>
        </authorList>
    </citation>
    <scope>NUCLEOTIDE SEQUENCE [LARGE SCALE GENOMIC DNA]</scope>
    <source>
        <strain evidence="5">ATCC 700103</strain>
    </source>
</reference>
<keyword evidence="3" id="KW-1133">Transmembrane helix</keyword>
<keyword evidence="3" id="KW-0812">Transmembrane</keyword>
<dbReference type="GO" id="GO:0015225">
    <property type="term" value="F:biotin transmembrane transporter activity"/>
    <property type="evidence" value="ECO:0007669"/>
    <property type="project" value="UniProtKB-UniRule"/>
</dbReference>
<comment type="subcellular location">
    <subcellularLocation>
        <location evidence="2">Cell membrane</location>
        <topology evidence="2">Multi-pass membrane protein</topology>
    </subcellularLocation>
</comment>